<dbReference type="SUPFAM" id="SSF56349">
    <property type="entry name" value="DNA breaking-rejoining enzymes"/>
    <property type="match status" value="1"/>
</dbReference>
<accession>A0ABS3X3S1</accession>
<sequence length="474" mass="53585">MLTYDVKFYEIEHRPDRRKPYRVRWVVGGNRHSKSYLLKPQAEGRKSELMEAARRGEQFDVDEGLPVSELRAKDVVTWYEHACAYVLMKWPRAAAKHRAGIADALATVTPALVKQPPSRPTPSRSDVRQALFQWAFRMVRNDKDELVPRHQVEEPPQRVSRALAWVSQNSLTIQEAAHPEAVRKALNAVSTKLNGGQAAENTTRRKRMVLNSTYNYALERELIEGINPLKRVDWQAPHTDDEVDFRYVPDPKLANALIREASRQGARGAHLHAYFGCLYYAAMRPAEISQLKGKDCRLPKKGWGTLTLDSSSPEVSTGWTDAGKPYDERGLKRRARKTTRPVPIPPVLVALLRAHLDTYGTADDGRLFRAARGGRVRSTEYCEVWHKARRKVLSPEDARTPLAEVPYSLRHAGVSLWITAGVEPTEVARRAGHSLAVLYRVYAKILTGRQDHSNELIDKALGELPPPDQERTAP</sequence>
<dbReference type="EMBL" id="JAFFZN010000049">
    <property type="protein sequence ID" value="MBO8189978.1"/>
    <property type="molecule type" value="Genomic_DNA"/>
</dbReference>
<keyword evidence="1" id="KW-0233">DNA recombination</keyword>
<dbReference type="PANTHER" id="PTHR30349:SF64">
    <property type="entry name" value="PROPHAGE INTEGRASE INTD-RELATED"/>
    <property type="match status" value="1"/>
</dbReference>
<evidence type="ECO:0000259" key="2">
    <source>
        <dbReference type="PROSITE" id="PS51898"/>
    </source>
</evidence>
<protein>
    <submittedName>
        <fullName evidence="3">Site-specific integrase</fullName>
    </submittedName>
</protein>
<evidence type="ECO:0000313" key="4">
    <source>
        <dbReference type="Proteomes" id="UP001518976"/>
    </source>
</evidence>
<dbReference type="PROSITE" id="PS51898">
    <property type="entry name" value="TYR_RECOMBINASE"/>
    <property type="match status" value="1"/>
</dbReference>
<feature type="domain" description="Tyr recombinase" evidence="2">
    <location>
        <begin position="244"/>
        <end position="458"/>
    </location>
</feature>
<dbReference type="InterPro" id="IPR050090">
    <property type="entry name" value="Tyrosine_recombinase_XerCD"/>
</dbReference>
<dbReference type="Gene3D" id="1.10.443.10">
    <property type="entry name" value="Intergrase catalytic core"/>
    <property type="match status" value="1"/>
</dbReference>
<organism evidence="3 4">
    <name type="scientific">Streptomyces spirodelae</name>
    <dbReference type="NCBI Taxonomy" id="2812904"/>
    <lineage>
        <taxon>Bacteria</taxon>
        <taxon>Bacillati</taxon>
        <taxon>Actinomycetota</taxon>
        <taxon>Actinomycetes</taxon>
        <taxon>Kitasatosporales</taxon>
        <taxon>Streptomycetaceae</taxon>
        <taxon>Streptomyces</taxon>
    </lineage>
</organism>
<reference evidence="3 4" key="1">
    <citation type="submission" date="2021-02" db="EMBL/GenBank/DDBJ databases">
        <title>Streptomyces spirodelae sp. nov., isolated from duckweed.</title>
        <authorList>
            <person name="Saimee Y."/>
            <person name="Duangmal K."/>
        </authorList>
    </citation>
    <scope>NUCLEOTIDE SEQUENCE [LARGE SCALE GENOMIC DNA]</scope>
    <source>
        <strain evidence="3 4">DW4-2</strain>
    </source>
</reference>
<comment type="caution">
    <text evidence="3">The sequence shown here is derived from an EMBL/GenBank/DDBJ whole genome shotgun (WGS) entry which is preliminary data.</text>
</comment>
<dbReference type="InterPro" id="IPR002104">
    <property type="entry name" value="Integrase_catalytic"/>
</dbReference>
<name>A0ABS3X3S1_9ACTN</name>
<evidence type="ECO:0000256" key="1">
    <source>
        <dbReference type="ARBA" id="ARBA00023172"/>
    </source>
</evidence>
<dbReference type="RefSeq" id="WP_209268737.1">
    <property type="nucleotide sequence ID" value="NZ_JAFFZN010000049.1"/>
</dbReference>
<dbReference type="Proteomes" id="UP001518976">
    <property type="component" value="Unassembled WGS sequence"/>
</dbReference>
<dbReference type="InterPro" id="IPR013762">
    <property type="entry name" value="Integrase-like_cat_sf"/>
</dbReference>
<evidence type="ECO:0000313" key="3">
    <source>
        <dbReference type="EMBL" id="MBO8189978.1"/>
    </source>
</evidence>
<keyword evidence="4" id="KW-1185">Reference proteome</keyword>
<proteinExistence type="predicted"/>
<gene>
    <name evidence="3" type="ORF">JW592_31690</name>
</gene>
<dbReference type="InterPro" id="IPR011010">
    <property type="entry name" value="DNA_brk_join_enz"/>
</dbReference>
<dbReference type="PANTHER" id="PTHR30349">
    <property type="entry name" value="PHAGE INTEGRASE-RELATED"/>
    <property type="match status" value="1"/>
</dbReference>